<accession>A0A2V3A5S7</accession>
<dbReference type="AlphaFoldDB" id="A0A2V3A5S7"/>
<protein>
    <submittedName>
        <fullName evidence="1">Uncharacterized protein</fullName>
    </submittedName>
</protein>
<gene>
    <name evidence="1" type="ORF">DFO73_101176</name>
</gene>
<organism evidence="1 2">
    <name type="scientific">Cytobacillus oceanisediminis</name>
    <dbReference type="NCBI Taxonomy" id="665099"/>
    <lineage>
        <taxon>Bacteria</taxon>
        <taxon>Bacillati</taxon>
        <taxon>Bacillota</taxon>
        <taxon>Bacilli</taxon>
        <taxon>Bacillales</taxon>
        <taxon>Bacillaceae</taxon>
        <taxon>Cytobacillus</taxon>
    </lineage>
</organism>
<evidence type="ECO:0000313" key="1">
    <source>
        <dbReference type="EMBL" id="PWW31918.1"/>
    </source>
</evidence>
<dbReference type="Proteomes" id="UP000247150">
    <property type="component" value="Unassembled WGS sequence"/>
</dbReference>
<dbReference type="EMBL" id="QGTW01000001">
    <property type="protein sequence ID" value="PWW31918.1"/>
    <property type="molecule type" value="Genomic_DNA"/>
</dbReference>
<dbReference type="OrthoDB" id="2922920at2"/>
<name>A0A2V3A5S7_9BACI</name>
<dbReference type="RefSeq" id="WP_110062900.1">
    <property type="nucleotide sequence ID" value="NZ_QGTW01000001.1"/>
</dbReference>
<reference evidence="1 2" key="1">
    <citation type="submission" date="2018-05" db="EMBL/GenBank/DDBJ databases">
        <title>Freshwater and sediment microbial communities from various areas in North America, analyzing microbe dynamics in response to fracking.</title>
        <authorList>
            <person name="Lamendella R."/>
        </authorList>
    </citation>
    <scope>NUCLEOTIDE SEQUENCE [LARGE SCALE GENOMIC DNA]</scope>
    <source>
        <strain evidence="1 2">15_TX</strain>
    </source>
</reference>
<sequence length="146" mass="15063">MAIQFLDLRVSQHSNNDGFTTPIPTAPDSLTFGIIGVQTAGVSPENAGDIRVLLNGYVKVEGITATTETLTLRIFRDGIQIFETSVGPLAAETGEVWGFSAADFPPDPSGGQLDYTVTIESDLALSTAVIAAANFSGVAAAGAGVF</sequence>
<proteinExistence type="predicted"/>
<evidence type="ECO:0000313" key="2">
    <source>
        <dbReference type="Proteomes" id="UP000247150"/>
    </source>
</evidence>
<comment type="caution">
    <text evidence="1">The sequence shown here is derived from an EMBL/GenBank/DDBJ whole genome shotgun (WGS) entry which is preliminary data.</text>
</comment>